<gene>
    <name evidence="3" type="ORF">AFUS01_LOCUS31432</name>
</gene>
<name>A0A8J2LEF3_9HEXA</name>
<comment type="similarity">
    <text evidence="1">Belongs to the short-chain dehydrogenases/reductases (SDR) family.</text>
</comment>
<dbReference type="InterPro" id="IPR002347">
    <property type="entry name" value="SDR_fam"/>
</dbReference>
<feature type="non-terminal residue" evidence="3">
    <location>
        <position position="1"/>
    </location>
</feature>
<dbReference type="PANTHER" id="PTHR43899">
    <property type="entry name" value="RH59310P"/>
    <property type="match status" value="1"/>
</dbReference>
<dbReference type="AlphaFoldDB" id="A0A8J2LEF3"/>
<dbReference type="Pfam" id="PF00106">
    <property type="entry name" value="adh_short"/>
    <property type="match status" value="1"/>
</dbReference>
<dbReference type="InterPro" id="IPR051019">
    <property type="entry name" value="VLCFA-Steroid_DH"/>
</dbReference>
<proteinExistence type="inferred from homology"/>
<sequence>MGTNLTEMGKWAVVTGASDGIGKAFAEQLANLGLNIVLISRSKDKLDLVASNIGENTVQTKVISVDFTHGVSVYDQIKEETEGMDIGVLINNVGIA</sequence>
<dbReference type="GO" id="GO:0005783">
    <property type="term" value="C:endoplasmic reticulum"/>
    <property type="evidence" value="ECO:0007669"/>
    <property type="project" value="TreeGrafter"/>
</dbReference>
<accession>A0A8J2LEF3</accession>
<dbReference type="PANTHER" id="PTHR43899:SF13">
    <property type="entry name" value="RH59310P"/>
    <property type="match status" value="1"/>
</dbReference>
<comment type="caution">
    <text evidence="3">The sequence shown here is derived from an EMBL/GenBank/DDBJ whole genome shotgun (WGS) entry which is preliminary data.</text>
</comment>
<protein>
    <submittedName>
        <fullName evidence="3">Uncharacterized protein</fullName>
    </submittedName>
</protein>
<evidence type="ECO:0000256" key="2">
    <source>
        <dbReference type="ARBA" id="ARBA00023002"/>
    </source>
</evidence>
<evidence type="ECO:0000313" key="3">
    <source>
        <dbReference type="EMBL" id="CAG7821074.1"/>
    </source>
</evidence>
<keyword evidence="2" id="KW-0560">Oxidoreductase</keyword>
<dbReference type="OrthoDB" id="5545019at2759"/>
<dbReference type="Proteomes" id="UP000708208">
    <property type="component" value="Unassembled WGS sequence"/>
</dbReference>
<dbReference type="EMBL" id="CAJVCH010499325">
    <property type="protein sequence ID" value="CAG7821074.1"/>
    <property type="molecule type" value="Genomic_DNA"/>
</dbReference>
<evidence type="ECO:0000313" key="4">
    <source>
        <dbReference type="Proteomes" id="UP000708208"/>
    </source>
</evidence>
<dbReference type="GO" id="GO:0016491">
    <property type="term" value="F:oxidoreductase activity"/>
    <property type="evidence" value="ECO:0007669"/>
    <property type="project" value="UniProtKB-KW"/>
</dbReference>
<evidence type="ECO:0000256" key="1">
    <source>
        <dbReference type="ARBA" id="ARBA00006484"/>
    </source>
</evidence>
<reference evidence="3" key="1">
    <citation type="submission" date="2021-06" db="EMBL/GenBank/DDBJ databases">
        <authorList>
            <person name="Hodson N. C."/>
            <person name="Mongue J. A."/>
            <person name="Jaron S. K."/>
        </authorList>
    </citation>
    <scope>NUCLEOTIDE SEQUENCE</scope>
</reference>
<organism evidence="3 4">
    <name type="scientific">Allacma fusca</name>
    <dbReference type="NCBI Taxonomy" id="39272"/>
    <lineage>
        <taxon>Eukaryota</taxon>
        <taxon>Metazoa</taxon>
        <taxon>Ecdysozoa</taxon>
        <taxon>Arthropoda</taxon>
        <taxon>Hexapoda</taxon>
        <taxon>Collembola</taxon>
        <taxon>Symphypleona</taxon>
        <taxon>Sminthuridae</taxon>
        <taxon>Allacma</taxon>
    </lineage>
</organism>
<keyword evidence="4" id="KW-1185">Reference proteome</keyword>